<feature type="region of interest" description="Disordered" evidence="2">
    <location>
        <begin position="409"/>
        <end position="441"/>
    </location>
</feature>
<proteinExistence type="inferred from homology"/>
<reference evidence="4" key="1">
    <citation type="journal article" date="2020" name="bioRxiv">
        <title>Whole genome comparisons of ergot fungi reveals the divergence and evolution of species within the genus Claviceps are the result of varying mechanisms driving genome evolution and host range expansion.</title>
        <authorList>
            <person name="Wyka S.A."/>
            <person name="Mondo S.J."/>
            <person name="Liu M."/>
            <person name="Dettman J."/>
            <person name="Nalam V."/>
            <person name="Broders K.D."/>
        </authorList>
    </citation>
    <scope>NUCLEOTIDE SEQUENCE</scope>
    <source>
        <strain evidence="4">CCC 1102</strain>
    </source>
</reference>
<gene>
    <name evidence="4" type="ORF">E4U56_002211</name>
</gene>
<evidence type="ECO:0000313" key="5">
    <source>
        <dbReference type="Proteomes" id="UP000784919"/>
    </source>
</evidence>
<dbReference type="EMBL" id="SRPS01000017">
    <property type="protein sequence ID" value="KAG5976256.1"/>
    <property type="molecule type" value="Genomic_DNA"/>
</dbReference>
<dbReference type="SUPFAM" id="SSF117892">
    <property type="entry name" value="Band 7/SPFH domain"/>
    <property type="match status" value="1"/>
</dbReference>
<dbReference type="InterPro" id="IPR001107">
    <property type="entry name" value="Band_7"/>
</dbReference>
<name>A0A9P7MYN0_9HYPO</name>
<dbReference type="InterPro" id="IPR036013">
    <property type="entry name" value="Band_7/SPFH_dom_sf"/>
</dbReference>
<dbReference type="PANTHER" id="PTHR10264:SF19">
    <property type="entry name" value="AT06885P-RELATED"/>
    <property type="match status" value="1"/>
</dbReference>
<dbReference type="GO" id="GO:0005886">
    <property type="term" value="C:plasma membrane"/>
    <property type="evidence" value="ECO:0007669"/>
    <property type="project" value="InterPro"/>
</dbReference>
<feature type="compositionally biased region" description="Gly residues" evidence="2">
    <location>
        <begin position="421"/>
        <end position="431"/>
    </location>
</feature>
<evidence type="ECO:0000313" key="4">
    <source>
        <dbReference type="EMBL" id="KAG5976256.1"/>
    </source>
</evidence>
<evidence type="ECO:0000256" key="1">
    <source>
        <dbReference type="ARBA" id="ARBA00008164"/>
    </source>
</evidence>
<feature type="domain" description="Band 7" evidence="3">
    <location>
        <begin position="182"/>
        <end position="339"/>
    </location>
</feature>
<organism evidence="4 5">
    <name type="scientific">Claviceps arundinis</name>
    <dbReference type="NCBI Taxonomy" id="1623583"/>
    <lineage>
        <taxon>Eukaryota</taxon>
        <taxon>Fungi</taxon>
        <taxon>Dikarya</taxon>
        <taxon>Ascomycota</taxon>
        <taxon>Pezizomycotina</taxon>
        <taxon>Sordariomycetes</taxon>
        <taxon>Hypocreomycetidae</taxon>
        <taxon>Hypocreales</taxon>
        <taxon>Clavicipitaceae</taxon>
        <taxon>Claviceps</taxon>
    </lineage>
</organism>
<evidence type="ECO:0000259" key="3">
    <source>
        <dbReference type="SMART" id="SM00244"/>
    </source>
</evidence>
<evidence type="ECO:0000256" key="2">
    <source>
        <dbReference type="SAM" id="MobiDB-lite"/>
    </source>
</evidence>
<dbReference type="Pfam" id="PF01145">
    <property type="entry name" value="Band_7"/>
    <property type="match status" value="1"/>
</dbReference>
<dbReference type="PRINTS" id="PR00721">
    <property type="entry name" value="STOMATIN"/>
</dbReference>
<dbReference type="Proteomes" id="UP000784919">
    <property type="component" value="Unassembled WGS sequence"/>
</dbReference>
<dbReference type="Gene3D" id="6.10.250.2090">
    <property type="match status" value="1"/>
</dbReference>
<dbReference type="GO" id="GO:0098552">
    <property type="term" value="C:side of membrane"/>
    <property type="evidence" value="ECO:0007669"/>
    <property type="project" value="UniProtKB-ARBA"/>
</dbReference>
<dbReference type="FunFam" id="3.30.479.30:FF:000004">
    <property type="entry name" value="Putative membrane protease family, stomatin"/>
    <property type="match status" value="1"/>
</dbReference>
<dbReference type="CDD" id="cd13437">
    <property type="entry name" value="SPFH_alloslipin"/>
    <property type="match status" value="1"/>
</dbReference>
<dbReference type="AlphaFoldDB" id="A0A9P7MYN0"/>
<comment type="similarity">
    <text evidence="1">Belongs to the band 7/mec-2 family.</text>
</comment>
<dbReference type="InterPro" id="IPR001972">
    <property type="entry name" value="Stomatin_HflK_fam"/>
</dbReference>
<comment type="caution">
    <text evidence="4">The sequence shown here is derived from an EMBL/GenBank/DDBJ whole genome shotgun (WGS) entry which is preliminary data.</text>
</comment>
<dbReference type="Gene3D" id="3.30.479.30">
    <property type="entry name" value="Band 7 domain"/>
    <property type="match status" value="1"/>
</dbReference>
<dbReference type="OrthoDB" id="2105077at2759"/>
<sequence length="455" mass="48729">MNSRGGEGATTCWQGLIDAYYGGGDGLSEYGGTKYPINPAFLALIHFKLRLSSRQPRIACELKSKSYSTITKLRESAISTPLESHHERPRFGTISSLTSSAAPIMADLDGGGGSSSKAPAPGYETGPKMEVLPPRQEDLQQSYATLIGNDSNPKGFYGGMINALGACIGTLGAIPLVFCCPNPYKNVHQGNVGLVTKFGRFYKAVDPGLVKINPLSEKLLQIDVKIQTSEVPEQTCMTKDNVNLRLTSVIYYHIVAPHIAAFGISNVRQALLERTQTTLRHVIGARILQDVIERREEIAASIREIIEDVAAGWGVQVESMLIKDIIFSQELQESLSMAAQSKRIGESKVIAAKAEVEAAKLMRQAADILSSAPAMQIRYLEAMQAMAKSANSKVIFLPGAHQNLQASFNALGSGDDSHQGTGAGTSAGGKEMGSDFGGQDPAMQTAISARVIENI</sequence>
<accession>A0A9P7MYN0</accession>
<dbReference type="InterPro" id="IPR043202">
    <property type="entry name" value="Band-7_stomatin-like"/>
</dbReference>
<protein>
    <recommendedName>
        <fullName evidence="3">Band 7 domain-containing protein</fullName>
    </recommendedName>
</protein>
<dbReference type="SMART" id="SM00244">
    <property type="entry name" value="PHB"/>
    <property type="match status" value="1"/>
</dbReference>
<dbReference type="PANTHER" id="PTHR10264">
    <property type="entry name" value="BAND 7 PROTEIN-RELATED"/>
    <property type="match status" value="1"/>
</dbReference>